<evidence type="ECO:0000313" key="2">
    <source>
        <dbReference type="Proteomes" id="UP001597206"/>
    </source>
</evidence>
<comment type="caution">
    <text evidence="1">The sequence shown here is derived from an EMBL/GenBank/DDBJ whole genome shotgun (WGS) entry which is preliminary data.</text>
</comment>
<keyword evidence="2" id="KW-1185">Reference proteome</keyword>
<gene>
    <name evidence="1" type="ORF">ACFQ2T_01950</name>
</gene>
<dbReference type="RefSeq" id="WP_379029750.1">
    <property type="nucleotide sequence ID" value="NZ_JBHTLN010000001.1"/>
</dbReference>
<dbReference type="Gene3D" id="3.40.50.300">
    <property type="entry name" value="P-loop containing nucleotide triphosphate hydrolases"/>
    <property type="match status" value="1"/>
</dbReference>
<dbReference type="InterPro" id="IPR027417">
    <property type="entry name" value="P-loop_NTPase"/>
</dbReference>
<reference evidence="2" key="1">
    <citation type="journal article" date="2019" name="Int. J. Syst. Evol. Microbiol.">
        <title>The Global Catalogue of Microorganisms (GCM) 10K type strain sequencing project: providing services to taxonomists for standard genome sequencing and annotation.</title>
        <authorList>
            <consortium name="The Broad Institute Genomics Platform"/>
            <consortium name="The Broad Institute Genome Sequencing Center for Infectious Disease"/>
            <person name="Wu L."/>
            <person name="Ma J."/>
        </authorList>
    </citation>
    <scope>NUCLEOTIDE SEQUENCE [LARGE SCALE GENOMIC DNA]</scope>
    <source>
        <strain evidence="2">CCUG 58411</strain>
    </source>
</reference>
<organism evidence="1 2">
    <name type="scientific">Methylophilus flavus</name>
    <dbReference type="NCBI Taxonomy" id="640084"/>
    <lineage>
        <taxon>Bacteria</taxon>
        <taxon>Pseudomonadati</taxon>
        <taxon>Pseudomonadota</taxon>
        <taxon>Betaproteobacteria</taxon>
        <taxon>Nitrosomonadales</taxon>
        <taxon>Methylophilaceae</taxon>
        <taxon>Methylophilus</taxon>
    </lineage>
</organism>
<sequence length="269" mass="29533">MFNYRDQADGLRRIMARSSARMISVMSANGQPADNWLSQLAASMVSPGKQVLLIQAKQRPMTKYTLQAVALRKNILSRAVVKHPQGYDLASLTETDALTSPLSGDLKTELDAIVNQLAYDYDTVMIEALLDPSDQTLVLPVMAQHTLVIQMERHDEAIKSAYTTIKRICQQHGQMPLSVVVTDASHEQGQQYFMRLNQVCQQFLGVTLSFLGAIPDGKSMQKAQAKPNAGLKNRLAVEPTPAMQSAMAFKAIAKSLDQQRLTTSSLAAA</sequence>
<proteinExistence type="predicted"/>
<dbReference type="Proteomes" id="UP001597206">
    <property type="component" value="Unassembled WGS sequence"/>
</dbReference>
<name>A0ABW3PAV4_9PROT</name>
<evidence type="ECO:0000313" key="1">
    <source>
        <dbReference type="EMBL" id="MFD1121251.1"/>
    </source>
</evidence>
<accession>A0ABW3PAV4</accession>
<protein>
    <submittedName>
        <fullName evidence="1">MinD/ParA family protein</fullName>
    </submittedName>
</protein>
<dbReference type="EMBL" id="JBHTLN010000001">
    <property type="protein sequence ID" value="MFD1121251.1"/>
    <property type="molecule type" value="Genomic_DNA"/>
</dbReference>